<dbReference type="InterPro" id="IPR027417">
    <property type="entry name" value="P-loop_NTPase"/>
</dbReference>
<keyword evidence="8 10" id="KW-0460">Magnesium</keyword>
<dbReference type="GO" id="GO:0005524">
    <property type="term" value="F:ATP binding"/>
    <property type="evidence" value="ECO:0007669"/>
    <property type="project" value="UniProtKB-UniRule"/>
</dbReference>
<evidence type="ECO:0000256" key="10">
    <source>
        <dbReference type="HAMAP-Rule" id="MF_00185"/>
    </source>
</evidence>
<dbReference type="GO" id="GO:0006400">
    <property type="term" value="P:tRNA modification"/>
    <property type="evidence" value="ECO:0007669"/>
    <property type="project" value="TreeGrafter"/>
</dbReference>
<dbReference type="NCBIfam" id="TIGR00174">
    <property type="entry name" value="miaA"/>
    <property type="match status" value="1"/>
</dbReference>
<dbReference type="GO" id="GO:0052381">
    <property type="term" value="F:tRNA dimethylallyltransferase activity"/>
    <property type="evidence" value="ECO:0007669"/>
    <property type="project" value="UniProtKB-UniRule"/>
</dbReference>
<feature type="region of interest" description="Interaction with substrate tRNA" evidence="10">
    <location>
        <begin position="48"/>
        <end position="51"/>
    </location>
</feature>
<keyword evidence="4 10" id="KW-0808">Transferase</keyword>
<dbReference type="Gene3D" id="3.40.50.300">
    <property type="entry name" value="P-loop containing nucleotide triphosphate hydrolases"/>
    <property type="match status" value="1"/>
</dbReference>
<dbReference type="SUPFAM" id="SSF52540">
    <property type="entry name" value="P-loop containing nucleoside triphosphate hydrolases"/>
    <property type="match status" value="2"/>
</dbReference>
<accession>A0A238ZLN3</accession>
<evidence type="ECO:0000256" key="4">
    <source>
        <dbReference type="ARBA" id="ARBA00022679"/>
    </source>
</evidence>
<feature type="binding site" evidence="10">
    <location>
        <begin position="23"/>
        <end position="30"/>
    </location>
    <ligand>
        <name>ATP</name>
        <dbReference type="ChEBI" id="CHEBI:30616"/>
    </ligand>
</feature>
<dbReference type="AlphaFoldDB" id="A0A238ZLN3"/>
<evidence type="ECO:0000313" key="14">
    <source>
        <dbReference type="EMBL" id="SNR83583.1"/>
    </source>
</evidence>
<evidence type="ECO:0000313" key="15">
    <source>
        <dbReference type="Proteomes" id="UP000198379"/>
    </source>
</evidence>
<feature type="region of interest" description="Interaction with substrate tRNA" evidence="10">
    <location>
        <begin position="172"/>
        <end position="176"/>
    </location>
</feature>
<evidence type="ECO:0000256" key="1">
    <source>
        <dbReference type="ARBA" id="ARBA00001946"/>
    </source>
</evidence>
<dbReference type="InterPro" id="IPR018022">
    <property type="entry name" value="IPT"/>
</dbReference>
<comment type="caution">
    <text evidence="10">Lacks conserved residue(s) required for the propagation of feature annotation.</text>
</comment>
<dbReference type="EC" id="2.5.1.75" evidence="10"/>
<feature type="binding site" evidence="10">
    <location>
        <begin position="25"/>
        <end position="30"/>
    </location>
    <ligand>
        <name>substrate</name>
    </ligand>
</feature>
<name>A0A238ZLN3_9FLAO</name>
<evidence type="ECO:0000256" key="11">
    <source>
        <dbReference type="RuleBase" id="RU003783"/>
    </source>
</evidence>
<evidence type="ECO:0000256" key="12">
    <source>
        <dbReference type="RuleBase" id="RU003784"/>
    </source>
</evidence>
<feature type="site" description="Interaction with substrate tRNA" evidence="10">
    <location>
        <position position="136"/>
    </location>
</feature>
<keyword evidence="6 10" id="KW-0547">Nucleotide-binding</keyword>
<evidence type="ECO:0000256" key="3">
    <source>
        <dbReference type="ARBA" id="ARBA00005842"/>
    </source>
</evidence>
<dbReference type="PANTHER" id="PTHR11088">
    <property type="entry name" value="TRNA DIMETHYLALLYLTRANSFERASE"/>
    <property type="match status" value="1"/>
</dbReference>
<evidence type="ECO:0000256" key="2">
    <source>
        <dbReference type="ARBA" id="ARBA00003213"/>
    </source>
</evidence>
<keyword evidence="7 10" id="KW-0067">ATP-binding</keyword>
<keyword evidence="15" id="KW-1185">Reference proteome</keyword>
<gene>
    <name evidence="10" type="primary">miaA</name>
    <name evidence="14" type="ORF">SAMN06265376_103291</name>
</gene>
<comment type="function">
    <text evidence="2 10 12">Catalyzes the transfer of a dimethylallyl group onto the adenine at position 37 in tRNAs that read codons beginning with uridine, leading to the formation of N6-(dimethylallyl)adenosine (i(6)A).</text>
</comment>
<dbReference type="EMBL" id="FZNY01000003">
    <property type="protein sequence ID" value="SNR83583.1"/>
    <property type="molecule type" value="Genomic_DNA"/>
</dbReference>
<dbReference type="Gene3D" id="1.10.20.140">
    <property type="match status" value="1"/>
</dbReference>
<dbReference type="InterPro" id="IPR039657">
    <property type="entry name" value="Dimethylallyltransferase"/>
</dbReference>
<evidence type="ECO:0000256" key="6">
    <source>
        <dbReference type="ARBA" id="ARBA00022741"/>
    </source>
</evidence>
<evidence type="ECO:0000256" key="13">
    <source>
        <dbReference type="RuleBase" id="RU003785"/>
    </source>
</evidence>
<comment type="catalytic activity">
    <reaction evidence="9 10 11">
        <text>adenosine(37) in tRNA + dimethylallyl diphosphate = N(6)-dimethylallyladenosine(37) in tRNA + diphosphate</text>
        <dbReference type="Rhea" id="RHEA:26482"/>
        <dbReference type="Rhea" id="RHEA-COMP:10162"/>
        <dbReference type="Rhea" id="RHEA-COMP:10375"/>
        <dbReference type="ChEBI" id="CHEBI:33019"/>
        <dbReference type="ChEBI" id="CHEBI:57623"/>
        <dbReference type="ChEBI" id="CHEBI:74411"/>
        <dbReference type="ChEBI" id="CHEBI:74415"/>
        <dbReference type="EC" id="2.5.1.75"/>
    </reaction>
</comment>
<sequence>MQSFVITVVILYIMTKYLIAVVGPTAIGKTALSIKIAQHFQTEIISADSRQFYKEMNIGTAVPDPDELAAAPHHCIQHISIEDTYSVGHFEREAMSLIDTLHLKQPYVTMVGGSGMYVDAVIRGLDQFPDVQPGIREQLNDLYKTEGIIALQQLLKEKDPVYYDRVDIQNHQRVTRALEVCLSSGKPFSSFLDKPKPKRPFETIKIGLSADRTVIYDRINTRVDIMVANGLVEEVQGLLSRKRLNALQTVGYRELFEHFEGKVSLEKAIENIKTNTRRFAKRQLTWYRKDASITWFDYQTPFEEIADFIHKKTSYDE</sequence>
<dbReference type="Proteomes" id="UP000198379">
    <property type="component" value="Unassembled WGS sequence"/>
</dbReference>
<comment type="similarity">
    <text evidence="3 10 13">Belongs to the IPP transferase family.</text>
</comment>
<evidence type="ECO:0000256" key="5">
    <source>
        <dbReference type="ARBA" id="ARBA00022694"/>
    </source>
</evidence>
<comment type="subunit">
    <text evidence="10">Monomer.</text>
</comment>
<evidence type="ECO:0000256" key="7">
    <source>
        <dbReference type="ARBA" id="ARBA00022840"/>
    </source>
</evidence>
<comment type="cofactor">
    <cofactor evidence="1 10">
        <name>Mg(2+)</name>
        <dbReference type="ChEBI" id="CHEBI:18420"/>
    </cofactor>
</comment>
<feature type="site" description="Interaction with substrate tRNA" evidence="10">
    <location>
        <position position="114"/>
    </location>
</feature>
<reference evidence="14 15" key="1">
    <citation type="submission" date="2017-06" db="EMBL/GenBank/DDBJ databases">
        <authorList>
            <person name="Kim H.J."/>
            <person name="Triplett B.A."/>
        </authorList>
    </citation>
    <scope>NUCLEOTIDE SEQUENCE [LARGE SCALE GENOMIC DNA]</scope>
    <source>
        <strain evidence="14 15">DSM 25597</strain>
    </source>
</reference>
<organism evidence="14 15">
    <name type="scientific">Dokdonia pacifica</name>
    <dbReference type="NCBI Taxonomy" id="1627892"/>
    <lineage>
        <taxon>Bacteria</taxon>
        <taxon>Pseudomonadati</taxon>
        <taxon>Bacteroidota</taxon>
        <taxon>Flavobacteriia</taxon>
        <taxon>Flavobacteriales</taxon>
        <taxon>Flavobacteriaceae</taxon>
        <taxon>Dokdonia</taxon>
    </lineage>
</organism>
<dbReference type="PANTHER" id="PTHR11088:SF60">
    <property type="entry name" value="TRNA DIMETHYLALLYLTRANSFERASE"/>
    <property type="match status" value="1"/>
</dbReference>
<protein>
    <recommendedName>
        <fullName evidence="10">tRNA dimethylallyltransferase</fullName>
        <ecNumber evidence="10">2.5.1.75</ecNumber>
    </recommendedName>
    <alternativeName>
        <fullName evidence="10">Dimethylallyl diphosphate:tRNA dimethylallyltransferase</fullName>
        <shortName evidence="10">DMAPP:tRNA dimethylallyltransferase</shortName>
        <shortName evidence="10">DMATase</shortName>
    </alternativeName>
    <alternativeName>
        <fullName evidence="10">Isopentenyl-diphosphate:tRNA isopentenyltransferase</fullName>
        <shortName evidence="10">IPP transferase</shortName>
        <shortName evidence="10">IPPT</shortName>
        <shortName evidence="10">IPTase</shortName>
    </alternativeName>
</protein>
<proteinExistence type="inferred from homology"/>
<dbReference type="Pfam" id="PF01715">
    <property type="entry name" value="IPPT"/>
    <property type="match status" value="1"/>
</dbReference>
<dbReference type="HAMAP" id="MF_00185">
    <property type="entry name" value="IPP_trans"/>
    <property type="match status" value="1"/>
</dbReference>
<evidence type="ECO:0000256" key="8">
    <source>
        <dbReference type="ARBA" id="ARBA00022842"/>
    </source>
</evidence>
<keyword evidence="5 10" id="KW-0819">tRNA processing</keyword>
<evidence type="ECO:0000256" key="9">
    <source>
        <dbReference type="ARBA" id="ARBA00049563"/>
    </source>
</evidence>